<comment type="caution">
    <text evidence="1">The sequence shown here is derived from an EMBL/GenBank/DDBJ whole genome shotgun (WGS) entry which is preliminary data.</text>
</comment>
<organism evidence="1 2">
    <name type="scientific">Molorchus minor</name>
    <dbReference type="NCBI Taxonomy" id="1323400"/>
    <lineage>
        <taxon>Eukaryota</taxon>
        <taxon>Metazoa</taxon>
        <taxon>Ecdysozoa</taxon>
        <taxon>Arthropoda</taxon>
        <taxon>Hexapoda</taxon>
        <taxon>Insecta</taxon>
        <taxon>Pterygota</taxon>
        <taxon>Neoptera</taxon>
        <taxon>Endopterygota</taxon>
        <taxon>Coleoptera</taxon>
        <taxon>Polyphaga</taxon>
        <taxon>Cucujiformia</taxon>
        <taxon>Chrysomeloidea</taxon>
        <taxon>Cerambycidae</taxon>
        <taxon>Lamiinae</taxon>
        <taxon>Monochamini</taxon>
        <taxon>Molorchus</taxon>
    </lineage>
</organism>
<dbReference type="Proteomes" id="UP001162164">
    <property type="component" value="Unassembled WGS sequence"/>
</dbReference>
<evidence type="ECO:0000313" key="2">
    <source>
        <dbReference type="Proteomes" id="UP001162164"/>
    </source>
</evidence>
<protein>
    <submittedName>
        <fullName evidence="1">Uncharacterized protein</fullName>
    </submittedName>
</protein>
<proteinExistence type="predicted"/>
<name>A0ABQ9JIR1_9CUCU</name>
<dbReference type="InterPro" id="IPR011010">
    <property type="entry name" value="DNA_brk_join_enz"/>
</dbReference>
<reference evidence="1" key="1">
    <citation type="journal article" date="2023" name="Insect Mol. Biol.">
        <title>Genome sequencing provides insights into the evolution of gene families encoding plant cell wall-degrading enzymes in longhorned beetles.</title>
        <authorList>
            <person name="Shin N.R."/>
            <person name="Okamura Y."/>
            <person name="Kirsch R."/>
            <person name="Pauchet Y."/>
        </authorList>
    </citation>
    <scope>NUCLEOTIDE SEQUENCE</scope>
    <source>
        <strain evidence="1">MMC_N1</strain>
    </source>
</reference>
<evidence type="ECO:0000313" key="1">
    <source>
        <dbReference type="EMBL" id="KAJ8978055.1"/>
    </source>
</evidence>
<accession>A0ABQ9JIR1</accession>
<dbReference type="SUPFAM" id="SSF56349">
    <property type="entry name" value="DNA breaking-rejoining enzymes"/>
    <property type="match status" value="1"/>
</dbReference>
<gene>
    <name evidence="1" type="ORF">NQ317_015861</name>
</gene>
<keyword evidence="2" id="KW-1185">Reference proteome</keyword>
<sequence length="266" mass="30831">MGRALFLASKYGKQNLSPEKSKSRYEKAYKIYKHWCQEKGAQNTSSESVVLAYFSFLASKQKATTLWATYSMLQTTLNIKNKTDEDVDKLLNTALRFSSTKSNILNFFIALIVYLIRISGVCRSDELFKIKTNDIEMTEKSHYDNFRYKSLSSLKFYNNGFKKYGMEVTQQPYGHNSIGQFPNKIAMFLNLSNTDKFTGHCFRCIAATLVDNSGVSIINTYCCSVYYSHMIWLRQINWMIPTNPEFDLDYLLVNHKPHNCHPYDDT</sequence>
<dbReference type="EMBL" id="JAPWTJ010000478">
    <property type="protein sequence ID" value="KAJ8978055.1"/>
    <property type="molecule type" value="Genomic_DNA"/>
</dbReference>